<evidence type="ECO:0000313" key="2">
    <source>
        <dbReference type="EMBL" id="KAA3467826.1"/>
    </source>
</evidence>
<dbReference type="GO" id="GO:0016301">
    <property type="term" value="F:kinase activity"/>
    <property type="evidence" value="ECO:0007669"/>
    <property type="project" value="UniProtKB-KW"/>
</dbReference>
<protein>
    <submittedName>
        <fullName evidence="2">Rust resistance kinase Lr10-like</fullName>
    </submittedName>
</protein>
<dbReference type="AlphaFoldDB" id="A0A5B6VFT4"/>
<sequence length="152" mass="17142">MPWLGSSVFNNASSHIEVFLYFLDLISNLIVNPPLLFFNPTQNFSMPKLKAILPLFGHLMPAFALFVILFPTACFARHLTNQDCGSTFCENQNISFSLTNLFSCENNNSITLVRRGGKFSVQQIFYENYTIQVLDVSLDMDDCNSLPLSLLS</sequence>
<organism evidence="2 3">
    <name type="scientific">Gossypium australe</name>
    <dbReference type="NCBI Taxonomy" id="47621"/>
    <lineage>
        <taxon>Eukaryota</taxon>
        <taxon>Viridiplantae</taxon>
        <taxon>Streptophyta</taxon>
        <taxon>Embryophyta</taxon>
        <taxon>Tracheophyta</taxon>
        <taxon>Spermatophyta</taxon>
        <taxon>Magnoliopsida</taxon>
        <taxon>eudicotyledons</taxon>
        <taxon>Gunneridae</taxon>
        <taxon>Pentapetalae</taxon>
        <taxon>rosids</taxon>
        <taxon>malvids</taxon>
        <taxon>Malvales</taxon>
        <taxon>Malvaceae</taxon>
        <taxon>Malvoideae</taxon>
        <taxon>Gossypium</taxon>
    </lineage>
</organism>
<proteinExistence type="predicted"/>
<name>A0A5B6VFT4_9ROSI</name>
<keyword evidence="2" id="KW-0808">Transferase</keyword>
<keyword evidence="2" id="KW-0418">Kinase</keyword>
<feature type="transmembrane region" description="Helical" evidence="1">
    <location>
        <begin position="51"/>
        <end position="70"/>
    </location>
</feature>
<dbReference type="Proteomes" id="UP000325315">
    <property type="component" value="Unassembled WGS sequence"/>
</dbReference>
<dbReference type="EMBL" id="SMMG02000007">
    <property type="protein sequence ID" value="KAA3467826.1"/>
    <property type="molecule type" value="Genomic_DNA"/>
</dbReference>
<dbReference type="OrthoDB" id="1000835at2759"/>
<keyword evidence="1" id="KW-0472">Membrane</keyword>
<reference evidence="3" key="1">
    <citation type="journal article" date="2019" name="Plant Biotechnol. J.">
        <title>Genome sequencing of the Australian wild diploid species Gossypium australe highlights disease resistance and delayed gland morphogenesis.</title>
        <authorList>
            <person name="Cai Y."/>
            <person name="Cai X."/>
            <person name="Wang Q."/>
            <person name="Wang P."/>
            <person name="Zhang Y."/>
            <person name="Cai C."/>
            <person name="Xu Y."/>
            <person name="Wang K."/>
            <person name="Zhou Z."/>
            <person name="Wang C."/>
            <person name="Geng S."/>
            <person name="Li B."/>
            <person name="Dong Q."/>
            <person name="Hou Y."/>
            <person name="Wang H."/>
            <person name="Ai P."/>
            <person name="Liu Z."/>
            <person name="Yi F."/>
            <person name="Sun M."/>
            <person name="An G."/>
            <person name="Cheng J."/>
            <person name="Zhang Y."/>
            <person name="Shi Q."/>
            <person name="Xie Y."/>
            <person name="Shi X."/>
            <person name="Chang Y."/>
            <person name="Huang F."/>
            <person name="Chen Y."/>
            <person name="Hong S."/>
            <person name="Mi L."/>
            <person name="Sun Q."/>
            <person name="Zhang L."/>
            <person name="Zhou B."/>
            <person name="Peng R."/>
            <person name="Zhang X."/>
            <person name="Liu F."/>
        </authorList>
    </citation>
    <scope>NUCLEOTIDE SEQUENCE [LARGE SCALE GENOMIC DNA]</scope>
    <source>
        <strain evidence="3">cv. PA1801</strain>
    </source>
</reference>
<keyword evidence="3" id="KW-1185">Reference proteome</keyword>
<keyword evidence="1" id="KW-0812">Transmembrane</keyword>
<keyword evidence="1" id="KW-1133">Transmembrane helix</keyword>
<evidence type="ECO:0000256" key="1">
    <source>
        <dbReference type="SAM" id="Phobius"/>
    </source>
</evidence>
<feature type="transmembrane region" description="Helical" evidence="1">
    <location>
        <begin position="20"/>
        <end position="39"/>
    </location>
</feature>
<accession>A0A5B6VFT4</accession>
<gene>
    <name evidence="2" type="ORF">EPI10_002806</name>
</gene>
<evidence type="ECO:0000313" key="3">
    <source>
        <dbReference type="Proteomes" id="UP000325315"/>
    </source>
</evidence>
<comment type="caution">
    <text evidence="2">The sequence shown here is derived from an EMBL/GenBank/DDBJ whole genome shotgun (WGS) entry which is preliminary data.</text>
</comment>